<dbReference type="Proteomes" id="UP000243359">
    <property type="component" value="Chromosome I"/>
</dbReference>
<protein>
    <submittedName>
        <fullName evidence="3">Regulator RcnB of Ni and Co efflux</fullName>
    </submittedName>
</protein>
<feature type="compositionally biased region" description="Basic and acidic residues" evidence="1">
    <location>
        <begin position="72"/>
        <end position="85"/>
    </location>
</feature>
<evidence type="ECO:0000256" key="1">
    <source>
        <dbReference type="SAM" id="MobiDB-lite"/>
    </source>
</evidence>
<evidence type="ECO:0000256" key="2">
    <source>
        <dbReference type="SAM" id="SignalP"/>
    </source>
</evidence>
<feature type="compositionally biased region" description="Low complexity" evidence="1">
    <location>
        <begin position="42"/>
        <end position="58"/>
    </location>
</feature>
<accession>A0A1H1YCD2</accession>
<organism evidence="3 4">
    <name type="scientific">Pseudomonas oryzae</name>
    <dbReference type="NCBI Taxonomy" id="1392877"/>
    <lineage>
        <taxon>Bacteria</taxon>
        <taxon>Pseudomonadati</taxon>
        <taxon>Pseudomonadota</taxon>
        <taxon>Gammaproteobacteria</taxon>
        <taxon>Pseudomonadales</taxon>
        <taxon>Pseudomonadaceae</taxon>
        <taxon>Pseudomonas</taxon>
    </lineage>
</organism>
<dbReference type="Gene3D" id="3.10.450.160">
    <property type="entry name" value="inner membrane protein cigr"/>
    <property type="match status" value="1"/>
</dbReference>
<keyword evidence="2" id="KW-0732">Signal</keyword>
<dbReference type="AlphaFoldDB" id="A0A1H1YCD2"/>
<dbReference type="STRING" id="1392877.SAMN05216221_3741"/>
<dbReference type="RefSeq" id="WP_231975654.1">
    <property type="nucleotide sequence ID" value="NZ_LT629751.1"/>
</dbReference>
<gene>
    <name evidence="3" type="ORF">SAMN05216221_3741</name>
</gene>
<evidence type="ECO:0000313" key="3">
    <source>
        <dbReference type="EMBL" id="SDT19062.1"/>
    </source>
</evidence>
<name>A0A1H1YCD2_9PSED</name>
<evidence type="ECO:0000313" key="4">
    <source>
        <dbReference type="Proteomes" id="UP000243359"/>
    </source>
</evidence>
<keyword evidence="4" id="KW-1185">Reference proteome</keyword>
<feature type="region of interest" description="Disordered" evidence="1">
    <location>
        <begin position="27"/>
        <end position="85"/>
    </location>
</feature>
<feature type="chain" id="PRO_5009266439" evidence="2">
    <location>
        <begin position="28"/>
        <end position="169"/>
    </location>
</feature>
<sequence length="169" mass="18359">MDIFKSRSAVVLLTGLVLAAGSPALLAEPRGKDEHPQQMHSPQQGKGNQGQKGAAPQGHQPQNGKPASGGPSRHDGHGDFRVDSERIRVTIGDNRAYWNPGKPLPPGIRNNLQRGKPLPPGIARQQLDRRLVSRLPYHEGHEWVRVGTDLVQVSISTGLINAVLNDMFN</sequence>
<dbReference type="NCBIfam" id="NF040487">
    <property type="entry name" value="T3SS_CigR_fam"/>
    <property type="match status" value="1"/>
</dbReference>
<feature type="signal peptide" evidence="2">
    <location>
        <begin position="1"/>
        <end position="27"/>
    </location>
</feature>
<dbReference type="EMBL" id="LT629751">
    <property type="protein sequence ID" value="SDT19062.1"/>
    <property type="molecule type" value="Genomic_DNA"/>
</dbReference>
<proteinExistence type="predicted"/>
<reference evidence="4" key="1">
    <citation type="submission" date="2016-10" db="EMBL/GenBank/DDBJ databases">
        <authorList>
            <person name="Varghese N."/>
            <person name="Submissions S."/>
        </authorList>
    </citation>
    <scope>NUCLEOTIDE SEQUENCE [LARGE SCALE GENOMIC DNA]</scope>
    <source>
        <strain evidence="4">KCTC 32247</strain>
    </source>
</reference>